<gene>
    <name evidence="3" type="ORF">Nepgr_007762</name>
</gene>
<evidence type="ECO:0000259" key="1">
    <source>
        <dbReference type="Pfam" id="PF24475"/>
    </source>
</evidence>
<accession>A0AAD3XIK1</accession>
<dbReference type="AlphaFoldDB" id="A0AAD3XIK1"/>
<keyword evidence="4" id="KW-1185">Reference proteome</keyword>
<reference evidence="3" key="1">
    <citation type="submission" date="2023-05" db="EMBL/GenBank/DDBJ databases">
        <title>Nepenthes gracilis genome sequencing.</title>
        <authorList>
            <person name="Fukushima K."/>
        </authorList>
    </citation>
    <scope>NUCLEOTIDE SEQUENCE</scope>
    <source>
        <strain evidence="3">SING2019-196</strain>
    </source>
</reference>
<evidence type="ECO:0000313" key="3">
    <source>
        <dbReference type="EMBL" id="GMH05922.1"/>
    </source>
</evidence>
<dbReference type="Proteomes" id="UP001279734">
    <property type="component" value="Unassembled WGS sequence"/>
</dbReference>
<dbReference type="Pfam" id="PF24637">
    <property type="entry name" value="RRM_DEAH11"/>
    <property type="match status" value="1"/>
</dbReference>
<dbReference type="Pfam" id="PF24475">
    <property type="entry name" value="RBD_DEAH11"/>
    <property type="match status" value="1"/>
</dbReference>
<sequence length="139" mass="15421">MLCLLTVFCSEVNAVDVMKLLLFIESYSHGIWDVHKVTCHGLESEGDGKWGSITPVTPYAACRVTEMKRKTSSLFIGSASKGVGIVTCGIRNVMDDYSNLQIGEKNARCGKYWDSVMTRGFDKKLSENEIFDALRNATL</sequence>
<evidence type="ECO:0000313" key="4">
    <source>
        <dbReference type="Proteomes" id="UP001279734"/>
    </source>
</evidence>
<feature type="domain" description="DEAH11/12 RNA-binding" evidence="1">
    <location>
        <begin position="6"/>
        <end position="69"/>
    </location>
</feature>
<dbReference type="EMBL" id="BSYO01000006">
    <property type="protein sequence ID" value="GMH05922.1"/>
    <property type="molecule type" value="Genomic_DNA"/>
</dbReference>
<protein>
    <submittedName>
        <fullName evidence="3">Uncharacterized protein</fullName>
    </submittedName>
</protein>
<dbReference type="InterPro" id="IPR056244">
    <property type="entry name" value="RRM_DEAH11/12"/>
</dbReference>
<proteinExistence type="predicted"/>
<organism evidence="3 4">
    <name type="scientific">Nepenthes gracilis</name>
    <name type="common">Slender pitcher plant</name>
    <dbReference type="NCBI Taxonomy" id="150966"/>
    <lineage>
        <taxon>Eukaryota</taxon>
        <taxon>Viridiplantae</taxon>
        <taxon>Streptophyta</taxon>
        <taxon>Embryophyta</taxon>
        <taxon>Tracheophyta</taxon>
        <taxon>Spermatophyta</taxon>
        <taxon>Magnoliopsida</taxon>
        <taxon>eudicotyledons</taxon>
        <taxon>Gunneridae</taxon>
        <taxon>Pentapetalae</taxon>
        <taxon>Caryophyllales</taxon>
        <taxon>Nepenthaceae</taxon>
        <taxon>Nepenthes</taxon>
    </lineage>
</organism>
<dbReference type="InterPro" id="IPR056248">
    <property type="entry name" value="RBD_DEAH11/12"/>
</dbReference>
<name>A0AAD3XIK1_NEPGR</name>
<evidence type="ECO:0000259" key="2">
    <source>
        <dbReference type="Pfam" id="PF24637"/>
    </source>
</evidence>
<comment type="caution">
    <text evidence="3">The sequence shown here is derived from an EMBL/GenBank/DDBJ whole genome shotgun (WGS) entry which is preliminary data.</text>
</comment>
<feature type="domain" description="DEAH11/12 RRM" evidence="2">
    <location>
        <begin position="79"/>
        <end position="138"/>
    </location>
</feature>